<evidence type="ECO:0000256" key="1">
    <source>
        <dbReference type="ARBA" id="ARBA00005254"/>
    </source>
</evidence>
<sequence>MNEAGAPVLLAVEGAVAVITLNRPQVLNAIDAATARAFGDAVADVAGDPAVRCVLLRGEGRAFCAGGDVSRFVDGDPLGAVEAIIDPLHAALKQLDSLSVPTVAAVQGAAAGAGFSLALACDLAFAADDAVFTLAYARIGASPDGSATYRLPRLVGPRKALELAMLAEPVRAPEALALGLVNRVVPAAALQDEALALAKRLAAGPTGAYGRIKDLIGHSLDNALPAQLDREREAFLTGVATADFKEGASAFLAKRPARFEGR</sequence>
<evidence type="ECO:0000313" key="3">
    <source>
        <dbReference type="EMBL" id="MDU0342471.1"/>
    </source>
</evidence>
<dbReference type="InterPro" id="IPR029045">
    <property type="entry name" value="ClpP/crotonase-like_dom_sf"/>
</dbReference>
<accession>A0ABU3SCP5</accession>
<dbReference type="EMBL" id="JAWDID010000041">
    <property type="protein sequence ID" value="MDU0342471.1"/>
    <property type="molecule type" value="Genomic_DNA"/>
</dbReference>
<comment type="caution">
    <text evidence="3">The sequence shown here is derived from an EMBL/GenBank/DDBJ whole genome shotgun (WGS) entry which is preliminary data.</text>
</comment>
<dbReference type="Gene3D" id="1.10.12.10">
    <property type="entry name" value="Lyase 2-enoyl-coa Hydratase, Chain A, domain 2"/>
    <property type="match status" value="1"/>
</dbReference>
<dbReference type="PANTHER" id="PTHR43459">
    <property type="entry name" value="ENOYL-COA HYDRATASE"/>
    <property type="match status" value="1"/>
</dbReference>
<protein>
    <submittedName>
        <fullName evidence="3">Enoyl-CoA hydratase-related protein</fullName>
    </submittedName>
</protein>
<dbReference type="Proteomes" id="UP001254257">
    <property type="component" value="Unassembled WGS sequence"/>
</dbReference>
<dbReference type="InterPro" id="IPR018376">
    <property type="entry name" value="Enoyl-CoA_hyd/isom_CS"/>
</dbReference>
<reference evidence="3 4" key="1">
    <citation type="submission" date="2023-09" db="EMBL/GenBank/DDBJ databases">
        <title>Whole genome shotgun sequencing (WGS) of Bosea sp. ZW T0_25, isolated from stored onions (Allium cepa).</title>
        <authorList>
            <person name="Stoll D.A."/>
            <person name="Huch M."/>
        </authorList>
    </citation>
    <scope>NUCLEOTIDE SEQUENCE [LARGE SCALE GENOMIC DNA]</scope>
    <source>
        <strain evidence="3 4">ZW T0_25</strain>
    </source>
</reference>
<dbReference type="InterPro" id="IPR014748">
    <property type="entry name" value="Enoyl-CoA_hydra_C"/>
</dbReference>
<evidence type="ECO:0000313" key="4">
    <source>
        <dbReference type="Proteomes" id="UP001254257"/>
    </source>
</evidence>
<dbReference type="InterPro" id="IPR001753">
    <property type="entry name" value="Enoyl-CoA_hydra/iso"/>
</dbReference>
<dbReference type="CDD" id="cd06558">
    <property type="entry name" value="crotonase-like"/>
    <property type="match status" value="1"/>
</dbReference>
<proteinExistence type="inferred from homology"/>
<dbReference type="PANTHER" id="PTHR43459:SF1">
    <property type="entry name" value="EG:BACN32G11.4 PROTEIN"/>
    <property type="match status" value="1"/>
</dbReference>
<dbReference type="SUPFAM" id="SSF52096">
    <property type="entry name" value="ClpP/crotonase"/>
    <property type="match status" value="1"/>
</dbReference>
<name>A0ABU3SCP5_9HYPH</name>
<gene>
    <name evidence="3" type="ORF">RKE40_21445</name>
</gene>
<dbReference type="PROSITE" id="PS00166">
    <property type="entry name" value="ENOYL_COA_HYDRATASE"/>
    <property type="match status" value="1"/>
</dbReference>
<keyword evidence="4" id="KW-1185">Reference proteome</keyword>
<organism evidence="3 4">
    <name type="scientific">Bosea rubneri</name>
    <dbReference type="NCBI Taxonomy" id="3075434"/>
    <lineage>
        <taxon>Bacteria</taxon>
        <taxon>Pseudomonadati</taxon>
        <taxon>Pseudomonadota</taxon>
        <taxon>Alphaproteobacteria</taxon>
        <taxon>Hyphomicrobiales</taxon>
        <taxon>Boseaceae</taxon>
        <taxon>Bosea</taxon>
    </lineage>
</organism>
<dbReference type="Pfam" id="PF00378">
    <property type="entry name" value="ECH_1"/>
    <property type="match status" value="1"/>
</dbReference>
<comment type="similarity">
    <text evidence="1 2">Belongs to the enoyl-CoA hydratase/isomerase family.</text>
</comment>
<dbReference type="RefSeq" id="WP_316020242.1">
    <property type="nucleotide sequence ID" value="NZ_JAWDID010000041.1"/>
</dbReference>
<dbReference type="Gene3D" id="3.90.226.10">
    <property type="entry name" value="2-enoyl-CoA Hydratase, Chain A, domain 1"/>
    <property type="match status" value="1"/>
</dbReference>
<evidence type="ECO:0000256" key="2">
    <source>
        <dbReference type="RuleBase" id="RU003707"/>
    </source>
</evidence>